<dbReference type="Proteomes" id="UP001215712">
    <property type="component" value="Unassembled WGS sequence"/>
</dbReference>
<dbReference type="InterPro" id="IPR029063">
    <property type="entry name" value="SAM-dependent_MTases_sf"/>
</dbReference>
<dbReference type="PANTHER" id="PTHR14614">
    <property type="entry name" value="HEPATOCELLULAR CARCINOMA-ASSOCIATED ANTIGEN"/>
    <property type="match status" value="1"/>
</dbReference>
<evidence type="ECO:0000256" key="2">
    <source>
        <dbReference type="ARBA" id="ARBA00004496"/>
    </source>
</evidence>
<keyword evidence="11" id="KW-1185">Reference proteome</keyword>
<dbReference type="GO" id="GO:0005737">
    <property type="term" value="C:cytoplasm"/>
    <property type="evidence" value="ECO:0007669"/>
    <property type="project" value="UniProtKB-SubCell"/>
</dbReference>
<evidence type="ECO:0000256" key="6">
    <source>
        <dbReference type="ARBA" id="ARBA00022679"/>
    </source>
</evidence>
<dbReference type="EMBL" id="JAQJAN010000004">
    <property type="protein sequence ID" value="KAJ5732042.1"/>
    <property type="molecule type" value="Genomic_DNA"/>
</dbReference>
<protein>
    <recommendedName>
        <fullName evidence="3">protein-histidine N-methyltransferase</fullName>
        <ecNumber evidence="3">2.1.1.85</ecNumber>
    </recommendedName>
</protein>
<dbReference type="EC" id="2.1.1.85" evidence="3"/>
<comment type="similarity">
    <text evidence="9">Belongs to the methyltransferase superfamily. METTL18 family.</text>
</comment>
<name>A0AAD6HQC6_9EURO</name>
<dbReference type="Gene3D" id="3.40.50.150">
    <property type="entry name" value="Vaccinia Virus protein VP39"/>
    <property type="match status" value="1"/>
</dbReference>
<evidence type="ECO:0000313" key="11">
    <source>
        <dbReference type="Proteomes" id="UP001215712"/>
    </source>
</evidence>
<comment type="caution">
    <text evidence="10">The sequence shown here is derived from an EMBL/GenBank/DDBJ whole genome shotgun (WGS) entry which is preliminary data.</text>
</comment>
<keyword evidence="8" id="KW-0539">Nucleus</keyword>
<sequence length="370" mass="40807">MAFSFGFSGDDIDIDDSEIHNKAQDVFVPTSNGNTLPELVKAAKHDMDEWLSILPSQIFFNRLAISGTPLVIGRREVIDIRTQLMAEDTADHENEELIAGIEEGDLKPNFYEGGFKTWECSLDLAKLVAAENIVTESLGDSQTNIHTIELGSGTAVPSLTLFAHILNQTESSEGTQPSKKILFTFADYNDAVLRLVTLPNLLLTWHINRQQATPTPEEQDPAQVQQEEEELDITPELISEFKSDLIRRGITFDFISGAWSLEFVDLVFFARTAGDYKTLLLASETIYSPASLKAFSETLLDLVRRSSTDSMKTRAMIAAKKVYFGVGGGVDEFLAVLKEVAAGELQVEQRLDVKSEGVGRVVLEVAPTSN</sequence>
<proteinExistence type="inferred from homology"/>
<evidence type="ECO:0000256" key="8">
    <source>
        <dbReference type="ARBA" id="ARBA00023242"/>
    </source>
</evidence>
<reference evidence="10" key="1">
    <citation type="journal article" date="2023" name="IMA Fungus">
        <title>Comparative genomic study of the Penicillium genus elucidates a diverse pangenome and 15 lateral gene transfer events.</title>
        <authorList>
            <person name="Petersen C."/>
            <person name="Sorensen T."/>
            <person name="Nielsen M.R."/>
            <person name="Sondergaard T.E."/>
            <person name="Sorensen J.L."/>
            <person name="Fitzpatrick D.A."/>
            <person name="Frisvad J.C."/>
            <person name="Nielsen K.L."/>
        </authorList>
    </citation>
    <scope>NUCLEOTIDE SEQUENCE</scope>
    <source>
        <strain evidence="10">IBT 17514</strain>
    </source>
</reference>
<keyword evidence="6" id="KW-0808">Transferase</keyword>
<evidence type="ECO:0000256" key="7">
    <source>
        <dbReference type="ARBA" id="ARBA00022691"/>
    </source>
</evidence>
<organism evidence="10 11">
    <name type="scientific">Penicillium malachiteum</name>
    <dbReference type="NCBI Taxonomy" id="1324776"/>
    <lineage>
        <taxon>Eukaryota</taxon>
        <taxon>Fungi</taxon>
        <taxon>Dikarya</taxon>
        <taxon>Ascomycota</taxon>
        <taxon>Pezizomycotina</taxon>
        <taxon>Eurotiomycetes</taxon>
        <taxon>Eurotiomycetidae</taxon>
        <taxon>Eurotiales</taxon>
        <taxon>Aspergillaceae</taxon>
        <taxon>Penicillium</taxon>
    </lineage>
</organism>
<evidence type="ECO:0000256" key="3">
    <source>
        <dbReference type="ARBA" id="ARBA00012533"/>
    </source>
</evidence>
<evidence type="ECO:0000256" key="9">
    <source>
        <dbReference type="ARBA" id="ARBA00038126"/>
    </source>
</evidence>
<keyword evidence="5" id="KW-0489">Methyltransferase</keyword>
<accession>A0AAD6HQC6</accession>
<evidence type="ECO:0000256" key="1">
    <source>
        <dbReference type="ARBA" id="ARBA00004123"/>
    </source>
</evidence>
<evidence type="ECO:0000313" key="10">
    <source>
        <dbReference type="EMBL" id="KAJ5732042.1"/>
    </source>
</evidence>
<dbReference type="InterPro" id="IPR019410">
    <property type="entry name" value="Methyltransf_16"/>
</dbReference>
<dbReference type="GO" id="GO:0032259">
    <property type="term" value="P:methylation"/>
    <property type="evidence" value="ECO:0007669"/>
    <property type="project" value="UniProtKB-KW"/>
</dbReference>
<evidence type="ECO:0000256" key="4">
    <source>
        <dbReference type="ARBA" id="ARBA00022490"/>
    </source>
</evidence>
<dbReference type="GO" id="GO:0005634">
    <property type="term" value="C:nucleus"/>
    <property type="evidence" value="ECO:0007669"/>
    <property type="project" value="UniProtKB-SubCell"/>
</dbReference>
<comment type="subcellular location">
    <subcellularLocation>
        <location evidence="2">Cytoplasm</location>
    </subcellularLocation>
    <subcellularLocation>
        <location evidence="1">Nucleus</location>
    </subcellularLocation>
</comment>
<evidence type="ECO:0000256" key="5">
    <source>
        <dbReference type="ARBA" id="ARBA00022603"/>
    </source>
</evidence>
<reference evidence="10" key="2">
    <citation type="submission" date="2023-01" db="EMBL/GenBank/DDBJ databases">
        <authorList>
            <person name="Petersen C."/>
        </authorList>
    </citation>
    <scope>NUCLEOTIDE SEQUENCE</scope>
    <source>
        <strain evidence="10">IBT 17514</strain>
    </source>
</reference>
<keyword evidence="7" id="KW-0949">S-adenosyl-L-methionine</keyword>
<keyword evidence="4" id="KW-0963">Cytoplasm</keyword>
<gene>
    <name evidence="10" type="ORF">N7493_003523</name>
</gene>
<dbReference type="AlphaFoldDB" id="A0AAD6HQC6"/>
<dbReference type="GO" id="GO:0018064">
    <property type="term" value="F:protein-L-histidine N-tele-methyltransferase activity"/>
    <property type="evidence" value="ECO:0007669"/>
    <property type="project" value="UniProtKB-EC"/>
</dbReference>
<dbReference type="PANTHER" id="PTHR14614:SF39">
    <property type="entry name" value="HISTIDINE PROTEIN METHYLTRANSFERASE 1 HOMOLOG"/>
    <property type="match status" value="1"/>
</dbReference>